<dbReference type="InterPro" id="IPR005016">
    <property type="entry name" value="TDE1/TMS"/>
</dbReference>
<evidence type="ECO:0000313" key="6">
    <source>
        <dbReference type="Ensembl" id="ENSMCSP00000012065.1"/>
    </source>
</evidence>
<protein>
    <submittedName>
        <fullName evidence="6">Serine incorporator 4</fullName>
    </submittedName>
</protein>
<dbReference type="GO" id="GO:0016020">
    <property type="term" value="C:membrane"/>
    <property type="evidence" value="ECO:0007669"/>
    <property type="project" value="UniProtKB-SubCell"/>
</dbReference>
<name>A0A8C5TSA0_9PASS</name>
<reference evidence="6" key="1">
    <citation type="submission" date="2025-08" db="UniProtKB">
        <authorList>
            <consortium name="Ensembl"/>
        </authorList>
    </citation>
    <scope>IDENTIFICATION</scope>
</reference>
<comment type="similarity">
    <text evidence="2">Belongs to the TDE1 family.</text>
</comment>
<evidence type="ECO:0000256" key="2">
    <source>
        <dbReference type="ARBA" id="ARBA00006665"/>
    </source>
</evidence>
<dbReference type="PANTHER" id="PTHR10383:SF5">
    <property type="entry name" value="SERINE INCORPORATOR 4"/>
    <property type="match status" value="1"/>
</dbReference>
<comment type="subcellular location">
    <subcellularLocation>
        <location evidence="1">Membrane</location>
        <topology evidence="1">Multi-pass membrane protein</topology>
    </subcellularLocation>
</comment>
<evidence type="ECO:0000256" key="3">
    <source>
        <dbReference type="ARBA" id="ARBA00022692"/>
    </source>
</evidence>
<keyword evidence="3" id="KW-0812">Transmembrane</keyword>
<sequence length="153" mass="15647">MGTPCPSGRAVPLAVCGTGGHGGSLCCGCHGLRVSTSTRILYTLLHVLASAVCCLMLSRTVAQAITEKMPFSVVLCQHLPGGTDCERMVGSSAVYRVCFGTACFHLAQAALLLNVRSSSDCRLDGVSWHGAALGGGCQELSPTDINCLAGSGC</sequence>
<keyword evidence="5" id="KW-0472">Membrane</keyword>
<organism evidence="6 7">
    <name type="scientific">Malurus cyaneus samueli</name>
    <dbReference type="NCBI Taxonomy" id="2593467"/>
    <lineage>
        <taxon>Eukaryota</taxon>
        <taxon>Metazoa</taxon>
        <taxon>Chordata</taxon>
        <taxon>Craniata</taxon>
        <taxon>Vertebrata</taxon>
        <taxon>Euteleostomi</taxon>
        <taxon>Archelosauria</taxon>
        <taxon>Archosauria</taxon>
        <taxon>Dinosauria</taxon>
        <taxon>Saurischia</taxon>
        <taxon>Theropoda</taxon>
        <taxon>Coelurosauria</taxon>
        <taxon>Aves</taxon>
        <taxon>Neognathae</taxon>
        <taxon>Neoaves</taxon>
        <taxon>Telluraves</taxon>
        <taxon>Australaves</taxon>
        <taxon>Passeriformes</taxon>
        <taxon>Meliphagoidea</taxon>
        <taxon>Maluridae</taxon>
        <taxon>Malurus</taxon>
    </lineage>
</organism>
<evidence type="ECO:0000256" key="4">
    <source>
        <dbReference type="ARBA" id="ARBA00022989"/>
    </source>
</evidence>
<dbReference type="Ensembl" id="ENSMCST00000012376.1">
    <property type="protein sequence ID" value="ENSMCSP00000012065.1"/>
    <property type="gene ID" value="ENSMCSG00000008160.1"/>
</dbReference>
<evidence type="ECO:0000256" key="5">
    <source>
        <dbReference type="ARBA" id="ARBA00023136"/>
    </source>
</evidence>
<dbReference type="Pfam" id="PF03348">
    <property type="entry name" value="Serinc"/>
    <property type="match status" value="1"/>
</dbReference>
<reference evidence="6" key="2">
    <citation type="submission" date="2025-09" db="UniProtKB">
        <authorList>
            <consortium name="Ensembl"/>
        </authorList>
    </citation>
    <scope>IDENTIFICATION</scope>
</reference>
<accession>A0A8C5TSA0</accession>
<keyword evidence="4" id="KW-1133">Transmembrane helix</keyword>
<dbReference type="AlphaFoldDB" id="A0A8C5TSA0"/>
<dbReference type="PANTHER" id="PTHR10383">
    <property type="entry name" value="SERINE INCORPORATOR"/>
    <property type="match status" value="1"/>
</dbReference>
<keyword evidence="7" id="KW-1185">Reference proteome</keyword>
<evidence type="ECO:0000313" key="7">
    <source>
        <dbReference type="Proteomes" id="UP000694560"/>
    </source>
</evidence>
<evidence type="ECO:0000256" key="1">
    <source>
        <dbReference type="ARBA" id="ARBA00004141"/>
    </source>
</evidence>
<proteinExistence type="inferred from homology"/>
<dbReference type="Proteomes" id="UP000694560">
    <property type="component" value="Unplaced"/>
</dbReference>